<keyword evidence="2" id="KW-0418">Kinase</keyword>
<keyword evidence="1" id="KW-0732">Signal</keyword>
<gene>
    <name evidence="2" type="ORF">HG543_21475</name>
</gene>
<name>A0A848LI65_9BACT</name>
<keyword evidence="2" id="KW-0723">Serine/threonine-protein kinase</keyword>
<protein>
    <submittedName>
        <fullName evidence="2">Serine/threonine protein kinase</fullName>
    </submittedName>
</protein>
<keyword evidence="3" id="KW-1185">Reference proteome</keyword>
<dbReference type="GO" id="GO:0004674">
    <property type="term" value="F:protein serine/threonine kinase activity"/>
    <property type="evidence" value="ECO:0007669"/>
    <property type="project" value="UniProtKB-KW"/>
</dbReference>
<dbReference type="Proteomes" id="UP000518300">
    <property type="component" value="Unassembled WGS sequence"/>
</dbReference>
<evidence type="ECO:0000313" key="2">
    <source>
        <dbReference type="EMBL" id="NMO17412.1"/>
    </source>
</evidence>
<evidence type="ECO:0000256" key="1">
    <source>
        <dbReference type="SAM" id="SignalP"/>
    </source>
</evidence>
<evidence type="ECO:0000313" key="3">
    <source>
        <dbReference type="Proteomes" id="UP000518300"/>
    </source>
</evidence>
<dbReference type="PROSITE" id="PS51257">
    <property type="entry name" value="PROKAR_LIPOPROTEIN"/>
    <property type="match status" value="1"/>
</dbReference>
<dbReference type="EMBL" id="JABBJJ010000098">
    <property type="protein sequence ID" value="NMO17412.1"/>
    <property type="molecule type" value="Genomic_DNA"/>
</dbReference>
<reference evidence="2 3" key="1">
    <citation type="submission" date="2020-04" db="EMBL/GenBank/DDBJ databases">
        <title>Draft genome of Pyxidicoccus fallax type strain.</title>
        <authorList>
            <person name="Whitworth D.E."/>
        </authorList>
    </citation>
    <scope>NUCLEOTIDE SEQUENCE [LARGE SCALE GENOMIC DNA]</scope>
    <source>
        <strain evidence="2 3">DSM 14698</strain>
    </source>
</reference>
<comment type="caution">
    <text evidence="2">The sequence shown here is derived from an EMBL/GenBank/DDBJ whole genome shotgun (WGS) entry which is preliminary data.</text>
</comment>
<keyword evidence="2" id="KW-0808">Transferase</keyword>
<organism evidence="2 3">
    <name type="scientific">Pyxidicoccus fallax</name>
    <dbReference type="NCBI Taxonomy" id="394095"/>
    <lineage>
        <taxon>Bacteria</taxon>
        <taxon>Pseudomonadati</taxon>
        <taxon>Myxococcota</taxon>
        <taxon>Myxococcia</taxon>
        <taxon>Myxococcales</taxon>
        <taxon>Cystobacterineae</taxon>
        <taxon>Myxococcaceae</taxon>
        <taxon>Pyxidicoccus</taxon>
    </lineage>
</organism>
<proteinExistence type="predicted"/>
<feature type="signal peptide" evidence="1">
    <location>
        <begin position="1"/>
        <end position="21"/>
    </location>
</feature>
<accession>A0A848LI65</accession>
<feature type="chain" id="PRO_5032762684" evidence="1">
    <location>
        <begin position="22"/>
        <end position="163"/>
    </location>
</feature>
<dbReference type="AlphaFoldDB" id="A0A848LI65"/>
<sequence>MPSMKAALTSVLLGVSGLSLGCASSGVSIRPDGSPGPQPCPEKALEAMRILRLRPGDSSSVEIDANQNGYSSITVNDGPVESILQGHLGYLDPTTRLYGQIWTGGPNVVIRYYEARPPDGDPIPICAVARLGRGGLLKKPGSPPGSAVLEFSGAGVYIVDAFR</sequence>